<dbReference type="PANTHER" id="PTHR31064">
    <property type="entry name" value="POTASSIUM TRANSPORT PROTEIN DDB_G0292412-RELATED"/>
    <property type="match status" value="1"/>
</dbReference>
<comment type="similarity">
    <text evidence="2 10">Belongs to the TrkH potassium transport family.</text>
</comment>
<keyword evidence="7 10" id="KW-1133">Transmembrane helix</keyword>
<evidence type="ECO:0000256" key="4">
    <source>
        <dbReference type="ARBA" id="ARBA00022538"/>
    </source>
</evidence>
<dbReference type="GO" id="GO:0140107">
    <property type="term" value="F:high-affinity potassium ion transmembrane transporter activity"/>
    <property type="evidence" value="ECO:0007669"/>
    <property type="project" value="TreeGrafter"/>
</dbReference>
<dbReference type="OrthoDB" id="9999863at2759"/>
<evidence type="ECO:0000256" key="10">
    <source>
        <dbReference type="PIRNR" id="PIRNR002450"/>
    </source>
</evidence>
<dbReference type="NCBIfam" id="TIGR00934">
    <property type="entry name" value="2a38euk"/>
    <property type="match status" value="1"/>
</dbReference>
<feature type="compositionally biased region" description="Basic and acidic residues" evidence="11">
    <location>
        <begin position="257"/>
        <end position="266"/>
    </location>
</feature>
<gene>
    <name evidence="12" type="ORF">BT63DRAFT_369026</name>
</gene>
<evidence type="ECO:0000256" key="9">
    <source>
        <dbReference type="ARBA" id="ARBA00023136"/>
    </source>
</evidence>
<keyword evidence="3 10" id="KW-0813">Transport</keyword>
<feature type="transmembrane region" description="Helical" evidence="10">
    <location>
        <begin position="534"/>
        <end position="554"/>
    </location>
</feature>
<evidence type="ECO:0000256" key="6">
    <source>
        <dbReference type="ARBA" id="ARBA00022958"/>
    </source>
</evidence>
<dbReference type="EMBL" id="MU004231">
    <property type="protein sequence ID" value="KAF2673791.1"/>
    <property type="molecule type" value="Genomic_DNA"/>
</dbReference>
<evidence type="ECO:0000256" key="3">
    <source>
        <dbReference type="ARBA" id="ARBA00022448"/>
    </source>
</evidence>
<evidence type="ECO:0000256" key="8">
    <source>
        <dbReference type="ARBA" id="ARBA00023065"/>
    </source>
</evidence>
<dbReference type="GO" id="GO:0030007">
    <property type="term" value="P:intracellular potassium ion homeostasis"/>
    <property type="evidence" value="ECO:0007669"/>
    <property type="project" value="UniProtKB-UniRule"/>
</dbReference>
<dbReference type="AlphaFoldDB" id="A0A6A6UQT0"/>
<comment type="subcellular location">
    <subcellularLocation>
        <location evidence="1">Membrane</location>
        <topology evidence="1">Multi-pass membrane protein</topology>
    </subcellularLocation>
</comment>
<keyword evidence="13" id="KW-1185">Reference proteome</keyword>
<dbReference type="PANTHER" id="PTHR31064:SF30">
    <property type="entry name" value="HIGH-AFFINITY POTASSIUM TRANSPORT PROTEIN-RELATED"/>
    <property type="match status" value="1"/>
</dbReference>
<evidence type="ECO:0000256" key="5">
    <source>
        <dbReference type="ARBA" id="ARBA00022692"/>
    </source>
</evidence>
<feature type="compositionally biased region" description="Basic and acidic residues" evidence="11">
    <location>
        <begin position="205"/>
        <end position="217"/>
    </location>
</feature>
<accession>A0A6A6UQT0</accession>
<reference evidence="12" key="1">
    <citation type="journal article" date="2020" name="Stud. Mycol.">
        <title>101 Dothideomycetes genomes: a test case for predicting lifestyles and emergence of pathogens.</title>
        <authorList>
            <person name="Haridas S."/>
            <person name="Albert R."/>
            <person name="Binder M."/>
            <person name="Bloem J."/>
            <person name="Labutti K."/>
            <person name="Salamov A."/>
            <person name="Andreopoulos B."/>
            <person name="Baker S."/>
            <person name="Barry K."/>
            <person name="Bills G."/>
            <person name="Bluhm B."/>
            <person name="Cannon C."/>
            <person name="Castanera R."/>
            <person name="Culley D."/>
            <person name="Daum C."/>
            <person name="Ezra D."/>
            <person name="Gonzalez J."/>
            <person name="Henrissat B."/>
            <person name="Kuo A."/>
            <person name="Liang C."/>
            <person name="Lipzen A."/>
            <person name="Lutzoni F."/>
            <person name="Magnuson J."/>
            <person name="Mondo S."/>
            <person name="Nolan M."/>
            <person name="Ohm R."/>
            <person name="Pangilinan J."/>
            <person name="Park H.-J."/>
            <person name="Ramirez L."/>
            <person name="Alfaro M."/>
            <person name="Sun H."/>
            <person name="Tritt A."/>
            <person name="Yoshinaga Y."/>
            <person name="Zwiers L.-H."/>
            <person name="Turgeon B."/>
            <person name="Goodwin S."/>
            <person name="Spatafora J."/>
            <person name="Crous P."/>
            <person name="Grigoriev I."/>
        </authorList>
    </citation>
    <scope>NUCLEOTIDE SEQUENCE</scope>
    <source>
        <strain evidence="12">CBS 115976</strain>
    </source>
</reference>
<feature type="region of interest" description="Disordered" evidence="11">
    <location>
        <begin position="778"/>
        <end position="799"/>
    </location>
</feature>
<feature type="transmembrane region" description="Helical" evidence="10">
    <location>
        <begin position="471"/>
        <end position="488"/>
    </location>
</feature>
<keyword evidence="5 10" id="KW-0812">Transmembrane</keyword>
<dbReference type="Pfam" id="PF02386">
    <property type="entry name" value="TrkH"/>
    <property type="match status" value="1"/>
</dbReference>
<organism evidence="12 13">
    <name type="scientific">Microthyrium microscopicum</name>
    <dbReference type="NCBI Taxonomy" id="703497"/>
    <lineage>
        <taxon>Eukaryota</taxon>
        <taxon>Fungi</taxon>
        <taxon>Dikarya</taxon>
        <taxon>Ascomycota</taxon>
        <taxon>Pezizomycotina</taxon>
        <taxon>Dothideomycetes</taxon>
        <taxon>Dothideomycetes incertae sedis</taxon>
        <taxon>Microthyriales</taxon>
        <taxon>Microthyriaceae</taxon>
        <taxon>Microthyrium</taxon>
    </lineage>
</organism>
<feature type="transmembrane region" description="Helical" evidence="10">
    <location>
        <begin position="91"/>
        <end position="116"/>
    </location>
</feature>
<feature type="transmembrane region" description="Helical" evidence="10">
    <location>
        <begin position="400"/>
        <end position="420"/>
    </location>
</feature>
<evidence type="ECO:0000313" key="13">
    <source>
        <dbReference type="Proteomes" id="UP000799302"/>
    </source>
</evidence>
<feature type="transmembrane region" description="Helical" evidence="10">
    <location>
        <begin position="599"/>
        <end position="616"/>
    </location>
</feature>
<feature type="transmembrane region" description="Helical" evidence="10">
    <location>
        <begin position="690"/>
        <end position="711"/>
    </location>
</feature>
<dbReference type="InterPro" id="IPR051143">
    <property type="entry name" value="TrkH_K-transport"/>
</dbReference>
<dbReference type="InterPro" id="IPR015958">
    <property type="entry name" value="Trk1_fungi"/>
</dbReference>
<evidence type="ECO:0000256" key="7">
    <source>
        <dbReference type="ARBA" id="ARBA00022989"/>
    </source>
</evidence>
<keyword evidence="9 10" id="KW-0472">Membrane</keyword>
<feature type="region of interest" description="Disordered" evidence="11">
    <location>
        <begin position="171"/>
        <end position="330"/>
    </location>
</feature>
<feature type="compositionally biased region" description="Basic and acidic residues" evidence="11">
    <location>
        <begin position="224"/>
        <end position="239"/>
    </location>
</feature>
<evidence type="ECO:0000256" key="2">
    <source>
        <dbReference type="ARBA" id="ARBA00009137"/>
    </source>
</evidence>
<name>A0A6A6UQT0_9PEZI</name>
<dbReference type="GO" id="GO:1990573">
    <property type="term" value="P:potassium ion import across plasma membrane"/>
    <property type="evidence" value="ECO:0007669"/>
    <property type="project" value="TreeGrafter"/>
</dbReference>
<feature type="compositionally biased region" description="Basic and acidic residues" evidence="11">
    <location>
        <begin position="780"/>
        <end position="791"/>
    </location>
</feature>
<evidence type="ECO:0000256" key="11">
    <source>
        <dbReference type="SAM" id="MobiDB-lite"/>
    </source>
</evidence>
<feature type="transmembrane region" description="Helical" evidence="10">
    <location>
        <begin position="34"/>
        <end position="54"/>
    </location>
</feature>
<dbReference type="Proteomes" id="UP000799302">
    <property type="component" value="Unassembled WGS sequence"/>
</dbReference>
<dbReference type="GO" id="GO:0005886">
    <property type="term" value="C:plasma membrane"/>
    <property type="evidence" value="ECO:0007669"/>
    <property type="project" value="InterPro"/>
</dbReference>
<dbReference type="InterPro" id="IPR004773">
    <property type="entry name" value="K/Na_transp_Trk1/HKT1"/>
</dbReference>
<protein>
    <recommendedName>
        <fullName evidence="10">Potassium transport protein</fullName>
    </recommendedName>
</protein>
<evidence type="ECO:0000256" key="1">
    <source>
        <dbReference type="ARBA" id="ARBA00004141"/>
    </source>
</evidence>
<proteinExistence type="inferred from homology"/>
<sequence length="822" mass="93267">MWKRTKRRGNNLEDNVESRLPLWLQWRLLKSFNFILFHYVYLILLSIIGSIILYPGGGLPYIDALFFATGAATQSGLNTVDVNKMLLYQQITVMFVACLCNPITINTFVVFVRLYWFEKRFQRLVREARLGRGRTRSMTKSMEKHSTDLDRIERGIQGRSITVLHENDKDRPLGLRRGMTDPVGTHFPAPRRPSTADHAASESPILKRDITFADEVNKPPPIPNEERVPAQRSQDHHIAFVENQRNPRDNTALRIPGPRDAERGIVPERINNSDSDEPDPLTRVGSSHTDDFDAQKKPRTTGVKNDEDDEAHPLKHRLRPHFSLPNRFRRDSSSPVSIRSRVQRVSTFLGRTLSQSKEDTDPLPYLSFSTTIARNSQFVDLSEEQREELGGIEYRSLKTLAAVLLFYNIGLSILGIIILLPWMVRSTKYSEIVRGIGQSPVWWGIFTPTSMFTDLGFTLTPDSMISFQTAWLPMLLGSFLIIIGNTGFPIMLRFVIWVASKCVPFGSGVWEELRFLMDHPRRCFTLLFPRKATWWLFSVLILLNVIDLVFFVILDLHDDAVTSLPDGYKFLDGLFQAASTRTAGFACVNLADLHPGIQVSYLIMMYISVFPIAISVRQTNVYEEKSLGIWAKPTQHDEDERDDEPITRSYIGNHLRRQLSFDLWYVFLGLFFICVIEGDRIENNSEPSFSIFSVLFEIVSAYGTVGLSLGYPNTNASFSAQFKPLSKLIIIAMMIRGRHRGLPYALDRAILLPGEGLQSDKARRASEAAAQERVQAAAREAARKPDDDERRGRARSRSSVGRFTNIISGALSAGPGIKEKHV</sequence>
<keyword evidence="8 10" id="KW-0406">Ion transport</keyword>
<dbReference type="InterPro" id="IPR003445">
    <property type="entry name" value="Cat_transpt"/>
</dbReference>
<feature type="transmembrane region" description="Helical" evidence="10">
    <location>
        <begin position="659"/>
        <end position="678"/>
    </location>
</feature>
<keyword evidence="4 10" id="KW-0633">Potassium transport</keyword>
<evidence type="ECO:0000313" key="12">
    <source>
        <dbReference type="EMBL" id="KAF2673791.1"/>
    </source>
</evidence>
<dbReference type="PIRSF" id="PIRSF002450">
    <property type="entry name" value="K+_transpter_TRK"/>
    <property type="match status" value="1"/>
</dbReference>
<keyword evidence="6 10" id="KW-0630">Potassium</keyword>